<evidence type="ECO:0000259" key="5">
    <source>
        <dbReference type="SMART" id="SM00919"/>
    </source>
</evidence>
<dbReference type="InterPro" id="IPR002505">
    <property type="entry name" value="PTA_PTB"/>
</dbReference>
<dbReference type="InterPro" id="IPR012302">
    <property type="entry name" value="Malic_NAD-bd"/>
</dbReference>
<name>A0ABV3L9S0_9RHOB</name>
<dbReference type="Pfam" id="PF00390">
    <property type="entry name" value="malic"/>
    <property type="match status" value="1"/>
</dbReference>
<dbReference type="InterPro" id="IPR046346">
    <property type="entry name" value="Aminoacid_DH-like_N_sf"/>
</dbReference>
<dbReference type="PIRSF" id="PIRSF036684">
    <property type="entry name" value="ME_PTA"/>
    <property type="match status" value="1"/>
</dbReference>
<feature type="domain" description="Malic enzyme N-terminal" evidence="6">
    <location>
        <begin position="18"/>
        <end position="151"/>
    </location>
</feature>
<dbReference type="EMBL" id="JBFBVU010000017">
    <property type="protein sequence ID" value="MEV8467792.1"/>
    <property type="molecule type" value="Genomic_DNA"/>
</dbReference>
<gene>
    <name evidence="7" type="ORF">AB0T83_13510</name>
</gene>
<dbReference type="SUPFAM" id="SSF53223">
    <property type="entry name" value="Aminoacid dehydrogenase-like, N-terminal domain"/>
    <property type="match status" value="1"/>
</dbReference>
<accession>A0ABV3L9S0</accession>
<dbReference type="InterPro" id="IPR051674">
    <property type="entry name" value="Malate_Decarboxylase"/>
</dbReference>
<dbReference type="InterPro" id="IPR012188">
    <property type="entry name" value="ME_PTA"/>
</dbReference>
<dbReference type="Pfam" id="PF01515">
    <property type="entry name" value="PTA_PTB"/>
    <property type="match status" value="1"/>
</dbReference>
<dbReference type="PANTHER" id="PTHR43237:SF4">
    <property type="entry name" value="NADP-DEPENDENT MALIC ENZYME"/>
    <property type="match status" value="1"/>
</dbReference>
<dbReference type="InterPro" id="IPR042112">
    <property type="entry name" value="P_AcTrfase_dom2"/>
</dbReference>
<dbReference type="InterPro" id="IPR045213">
    <property type="entry name" value="Malic_NAD-bd_bact_type"/>
</dbReference>
<dbReference type="InterPro" id="IPR037062">
    <property type="entry name" value="Malic_N_dom_sf"/>
</dbReference>
<dbReference type="SUPFAM" id="SSF51735">
    <property type="entry name" value="NAD(P)-binding Rossmann-fold domains"/>
    <property type="match status" value="1"/>
</dbReference>
<dbReference type="SMART" id="SM00919">
    <property type="entry name" value="Malic_M"/>
    <property type="match status" value="1"/>
</dbReference>
<dbReference type="PANTHER" id="PTHR43237">
    <property type="entry name" value="NADP-DEPENDENT MALIC ENZYME"/>
    <property type="match status" value="1"/>
</dbReference>
<reference evidence="7 8" key="1">
    <citation type="submission" date="2024-07" db="EMBL/GenBank/DDBJ databases">
        <authorList>
            <person name="Kang M."/>
        </authorList>
    </citation>
    <scope>NUCLEOTIDE SEQUENCE [LARGE SCALE GENOMIC DNA]</scope>
    <source>
        <strain evidence="7 8">DFM31</strain>
    </source>
</reference>
<sequence>MKDQLTRDALEYHSAHPKGKLQVLPSKPMATQTDLALAYSPGVAIPCERIAEDPSLASEYTMRGNLVAVISNGTAVLGLGNIGPLASKPVMEGKAALFKKFSGIDVFDIEVDAEDVDTFCNAVRPLEPTFGGINLEDIKAPQCFAIEKRLKAEMNIPVFHDDQHGTAIVSAAATLNALELVGKKIDEVKITANGAGAASIACLELLISFGAKRENITVCDSQGVIYKDRPGRPMDETKLRFAGETNARTLDDAMENADVFLGLSVAGAVTKEMAASMAPQPIILAMANPEPEIRPEVVAEVRDDAICATGRSDYPNQVNNVLCFPFIFRGALDCGATEINEEMKMACARAIAAMARIEASDVVLSAYGADSLSFGPDYIIPKPFDPRLILEIAPAVAKAAMDTGVATRPIADMDAYREQLSRFVYQSGMLMKPVFEKAARDPKRVVFAEGDSVRVLHTAQQAITAGIAKPVLIGSESAISSKIKDLGLVLDMDAIEVVDPDAIDLTVYGDTLHDLVGRSGITPKEALRGVRNDPSVLAMCLLQRGEVDAAIAGTGGRFGHHLTRLEGIIGHADGVAELSTLNALVLPSGTIFIADTYVTPDPTSEEIAELAVLAARTLRKLGQEPKVALLSNSNFGDRPSPSSRKMRAAAQLLSKMDVDFEFDGEMHADVALSETLRNIVMPSSPLRGRANLLIMPNIDAAHIALNLLKTLGGGVSVGPIMLGASKPVHIVSQSITVRGLLNMSAIAVVDAQGAI</sequence>
<dbReference type="EC" id="1.1.1.40" evidence="7"/>
<dbReference type="CDD" id="cd05311">
    <property type="entry name" value="NAD_bind_2_malic_enz"/>
    <property type="match status" value="1"/>
</dbReference>
<feature type="domain" description="Malic enzyme NAD-binding" evidence="5">
    <location>
        <begin position="163"/>
        <end position="401"/>
    </location>
</feature>
<dbReference type="InterPro" id="IPR012301">
    <property type="entry name" value="Malic_N_dom"/>
</dbReference>
<dbReference type="GO" id="GO:0004473">
    <property type="term" value="F:malate dehydrogenase (decarboxylating) (NADP+) activity"/>
    <property type="evidence" value="ECO:0007669"/>
    <property type="project" value="UniProtKB-EC"/>
</dbReference>
<evidence type="ECO:0000256" key="4">
    <source>
        <dbReference type="ARBA" id="ARBA00023268"/>
    </source>
</evidence>
<evidence type="ECO:0000313" key="8">
    <source>
        <dbReference type="Proteomes" id="UP001553161"/>
    </source>
</evidence>
<dbReference type="Gene3D" id="3.40.50.720">
    <property type="entry name" value="NAD(P)-binding Rossmann-like Domain"/>
    <property type="match status" value="1"/>
</dbReference>
<comment type="caution">
    <text evidence="7">The sequence shown here is derived from an EMBL/GenBank/DDBJ whole genome shotgun (WGS) entry which is preliminary data.</text>
</comment>
<evidence type="ECO:0000256" key="3">
    <source>
        <dbReference type="ARBA" id="ARBA00023002"/>
    </source>
</evidence>
<evidence type="ECO:0000259" key="6">
    <source>
        <dbReference type="SMART" id="SM01274"/>
    </source>
</evidence>
<dbReference type="Pfam" id="PF03949">
    <property type="entry name" value="Malic_M"/>
    <property type="match status" value="1"/>
</dbReference>
<protein>
    <submittedName>
        <fullName evidence="7">NADP-dependent malic enzyme</fullName>
        <ecNumber evidence="7">1.1.1.40</ecNumber>
    </submittedName>
</protein>
<dbReference type="RefSeq" id="WP_366193678.1">
    <property type="nucleotide sequence ID" value="NZ_JBFBVU010000017.1"/>
</dbReference>
<evidence type="ECO:0000313" key="7">
    <source>
        <dbReference type="EMBL" id="MEV8467792.1"/>
    </source>
</evidence>
<organism evidence="7 8">
    <name type="scientific">Meridianimarinicoccus marinus</name>
    <dbReference type="NCBI Taxonomy" id="3231483"/>
    <lineage>
        <taxon>Bacteria</taxon>
        <taxon>Pseudomonadati</taxon>
        <taxon>Pseudomonadota</taxon>
        <taxon>Alphaproteobacteria</taxon>
        <taxon>Rhodobacterales</taxon>
        <taxon>Paracoccaceae</taxon>
        <taxon>Meridianimarinicoccus</taxon>
    </lineage>
</organism>
<dbReference type="SUPFAM" id="SSF53659">
    <property type="entry name" value="Isocitrate/Isopropylmalate dehydrogenase-like"/>
    <property type="match status" value="1"/>
</dbReference>
<comment type="similarity">
    <text evidence="1">In the N-terminal section; belongs to the malic enzymes family.</text>
</comment>
<keyword evidence="3 7" id="KW-0560">Oxidoreductase</keyword>
<dbReference type="Gene3D" id="3.40.50.10950">
    <property type="match status" value="1"/>
</dbReference>
<dbReference type="InterPro" id="IPR036291">
    <property type="entry name" value="NAD(P)-bd_dom_sf"/>
</dbReference>
<evidence type="ECO:0000256" key="1">
    <source>
        <dbReference type="ARBA" id="ARBA00007686"/>
    </source>
</evidence>
<proteinExistence type="inferred from homology"/>
<comment type="similarity">
    <text evidence="2">In the C-terminal section; belongs to the phosphate acetyltransferase and butyryltransferase family.</text>
</comment>
<keyword evidence="8" id="KW-1185">Reference proteome</keyword>
<keyword evidence="4" id="KW-0511">Multifunctional enzyme</keyword>
<dbReference type="Proteomes" id="UP001553161">
    <property type="component" value="Unassembled WGS sequence"/>
</dbReference>
<dbReference type="SMART" id="SM01274">
    <property type="entry name" value="malic"/>
    <property type="match status" value="1"/>
</dbReference>
<dbReference type="Gene3D" id="3.40.50.10750">
    <property type="entry name" value="Isocitrate/Isopropylmalate dehydrogenase-like"/>
    <property type="match status" value="1"/>
</dbReference>
<evidence type="ECO:0000256" key="2">
    <source>
        <dbReference type="ARBA" id="ARBA00008756"/>
    </source>
</evidence>
<dbReference type="InterPro" id="IPR042113">
    <property type="entry name" value="P_AcTrfase_dom1"/>
</dbReference>
<dbReference type="Gene3D" id="3.40.50.10380">
    <property type="entry name" value="Malic enzyme, N-terminal domain"/>
    <property type="match status" value="1"/>
</dbReference>